<feature type="region of interest" description="Disordered" evidence="1">
    <location>
        <begin position="1"/>
        <end position="37"/>
    </location>
</feature>
<keyword evidence="2" id="KW-0472">Membrane</keyword>
<proteinExistence type="predicted"/>
<gene>
    <name evidence="3" type="primary">BQ5605_C015g07888</name>
    <name evidence="3" type="ORF">BQ5605_C015G07888</name>
</gene>
<sequence length="223" mass="24183">MAKRASGTTPPSSPQPQPQPRHQRLKARTSSRSRASSPPAWTRMLLLLLLSLLMTVLMPTPAIAAGSSFASQPMTFCKCICFGNSTILPIFRPRDPLRPCLTCTRQFCLEQKLPACLNAKASDEDLDVGTGETGDVQARCFQRDSPKSHVLVVLFLVVTSSLLLGAVLKQNGIDPAQLATRGGFSSTVSDFSHWVNSKLRGRRGVGVNGPDAMAFHALPRQDR</sequence>
<evidence type="ECO:0000313" key="3">
    <source>
        <dbReference type="EMBL" id="SGY17780.1"/>
    </source>
</evidence>
<keyword evidence="2" id="KW-1133">Transmembrane helix</keyword>
<feature type="transmembrane region" description="Helical" evidence="2">
    <location>
        <begin position="149"/>
        <end position="168"/>
    </location>
</feature>
<dbReference type="Proteomes" id="UP000249464">
    <property type="component" value="Unassembled WGS sequence"/>
</dbReference>
<dbReference type="AlphaFoldDB" id="A0A2X0LX36"/>
<protein>
    <submittedName>
        <fullName evidence="3">BQ5605_C015g07888 protein</fullName>
    </submittedName>
</protein>
<dbReference type="EMBL" id="FQNC01000015">
    <property type="protein sequence ID" value="SGY17780.1"/>
    <property type="molecule type" value="Genomic_DNA"/>
</dbReference>
<keyword evidence="2" id="KW-0812">Transmembrane</keyword>
<dbReference type="PANTHER" id="PTHR36854:SF1">
    <property type="entry name" value="TRANSMEMBRANE PROTEIN"/>
    <property type="match status" value="1"/>
</dbReference>
<organism evidence="3 4">
    <name type="scientific">Microbotryum silenes-dioicae</name>
    <dbReference type="NCBI Taxonomy" id="796604"/>
    <lineage>
        <taxon>Eukaryota</taxon>
        <taxon>Fungi</taxon>
        <taxon>Dikarya</taxon>
        <taxon>Basidiomycota</taxon>
        <taxon>Pucciniomycotina</taxon>
        <taxon>Microbotryomycetes</taxon>
        <taxon>Microbotryales</taxon>
        <taxon>Microbotryaceae</taxon>
        <taxon>Microbotryum</taxon>
    </lineage>
</organism>
<feature type="compositionally biased region" description="Basic residues" evidence="1">
    <location>
        <begin position="21"/>
        <end position="31"/>
    </location>
</feature>
<keyword evidence="4" id="KW-1185">Reference proteome</keyword>
<dbReference type="PANTHER" id="PTHR36854">
    <property type="entry name" value="CHROMOSOME 9, WHOLE GENOME SHOTGUN SEQUENCE"/>
    <property type="match status" value="1"/>
</dbReference>
<evidence type="ECO:0000256" key="2">
    <source>
        <dbReference type="SAM" id="Phobius"/>
    </source>
</evidence>
<reference evidence="3 4" key="1">
    <citation type="submission" date="2016-11" db="EMBL/GenBank/DDBJ databases">
        <authorList>
            <person name="Jaros S."/>
            <person name="Januszkiewicz K."/>
            <person name="Wedrychowicz H."/>
        </authorList>
    </citation>
    <scope>NUCLEOTIDE SEQUENCE [LARGE SCALE GENOMIC DNA]</scope>
</reference>
<name>A0A2X0LX36_9BASI</name>
<accession>A0A2X0LX36</accession>
<evidence type="ECO:0000313" key="4">
    <source>
        <dbReference type="Proteomes" id="UP000249464"/>
    </source>
</evidence>
<evidence type="ECO:0000256" key="1">
    <source>
        <dbReference type="SAM" id="MobiDB-lite"/>
    </source>
</evidence>